<reference evidence="8 9" key="1">
    <citation type="journal article" date="2019" name="Int. J. Syst. Evol. Microbiol.">
        <title>The Global Catalogue of Microorganisms (GCM) 10K type strain sequencing project: providing services to taxonomists for standard genome sequencing and annotation.</title>
        <authorList>
            <consortium name="The Broad Institute Genomics Platform"/>
            <consortium name="The Broad Institute Genome Sequencing Center for Infectious Disease"/>
            <person name="Wu L."/>
            <person name="Ma J."/>
        </authorList>
    </citation>
    <scope>NUCLEOTIDE SEQUENCE [LARGE SCALE GENOMIC DNA]</scope>
    <source>
        <strain evidence="8 9">JCM 14603</strain>
    </source>
</reference>
<feature type="transmembrane region" description="Helical" evidence="7">
    <location>
        <begin position="223"/>
        <end position="240"/>
    </location>
</feature>
<feature type="transmembrane region" description="Helical" evidence="7">
    <location>
        <begin position="459"/>
        <end position="483"/>
    </location>
</feature>
<keyword evidence="5 7" id="KW-1133">Transmembrane helix</keyword>
<feature type="transmembrane region" description="Helical" evidence="7">
    <location>
        <begin position="96"/>
        <end position="121"/>
    </location>
</feature>
<feature type="transmembrane region" description="Helical" evidence="7">
    <location>
        <begin position="428"/>
        <end position="447"/>
    </location>
</feature>
<feature type="transmembrane region" description="Helical" evidence="7">
    <location>
        <begin position="339"/>
        <end position="357"/>
    </location>
</feature>
<keyword evidence="4 7" id="KW-0812">Transmembrane</keyword>
<evidence type="ECO:0000256" key="2">
    <source>
        <dbReference type="ARBA" id="ARBA00007430"/>
    </source>
</evidence>
<feature type="transmembrane region" description="Helical" evidence="7">
    <location>
        <begin position="58"/>
        <end position="76"/>
    </location>
</feature>
<sequence>MASIMNPAPNHSEPSAASLGNQVRRAILWRSGSQILAQMVQWAATFLVIRILDPKDYGLYAMTGVVLVFLNMLNGYGLASGLIQRDDVTRRQTRQLFGMLIAVNALLALGQIAIAPIAAAYYRQPEVAQLLRVQALIYVITPFAALPYALLSRAMEFRRQATANIAASLAGAAAALGGALAGWGVWTLVWAPIALYAVRAAILTWGARSLMWPSFDFRGAGHLARYGGIMAAGQFFWFLQSQVDVLIGGRSFDAHALGIYTTALFLAQIFVSKVVPPLNEVAFSAYARIQHDDDAVARAFVQSVRIIMLMAMPFYLGLAVTAEPLVLTALDAKWVEVAPVVRLIALAMPFMTVQVLYSPACDARGRPGVSAQNGAVGALLLGAAFLIGVRWGPIGLAWSWVAAYPLYLFASTWRALPVIGARRRDLALAIIPSGIAAVGMAIVVMMVDHALPPLAAPIRLAILVAAGAVTYGAWLAMFARGTVRELIAVIRKRPVPIAA</sequence>
<evidence type="ECO:0000256" key="1">
    <source>
        <dbReference type="ARBA" id="ARBA00004651"/>
    </source>
</evidence>
<evidence type="ECO:0000313" key="9">
    <source>
        <dbReference type="Proteomes" id="UP001500238"/>
    </source>
</evidence>
<evidence type="ECO:0000313" key="8">
    <source>
        <dbReference type="EMBL" id="GAA0679079.1"/>
    </source>
</evidence>
<protein>
    <submittedName>
        <fullName evidence="8">Lipopolysaccharide biosynthesis protein</fullName>
    </submittedName>
</protein>
<comment type="caution">
    <text evidence="8">The sequence shown here is derived from an EMBL/GenBank/DDBJ whole genome shotgun (WGS) entry which is preliminary data.</text>
</comment>
<feature type="transmembrane region" description="Helical" evidence="7">
    <location>
        <begin position="369"/>
        <end position="391"/>
    </location>
</feature>
<dbReference type="PANTHER" id="PTHR30250:SF10">
    <property type="entry name" value="LIPOPOLYSACCHARIDE BIOSYNTHESIS PROTEIN WZXC"/>
    <property type="match status" value="1"/>
</dbReference>
<evidence type="ECO:0000256" key="7">
    <source>
        <dbReference type="SAM" id="Phobius"/>
    </source>
</evidence>
<keyword evidence="6 7" id="KW-0472">Membrane</keyword>
<comment type="subcellular location">
    <subcellularLocation>
        <location evidence="1">Cell membrane</location>
        <topology evidence="1">Multi-pass membrane protein</topology>
    </subcellularLocation>
</comment>
<name>A0ABN1I0N9_9SPHN</name>
<dbReference type="InterPro" id="IPR050833">
    <property type="entry name" value="Poly_Biosynth_Transport"/>
</dbReference>
<keyword evidence="3" id="KW-1003">Cell membrane</keyword>
<feature type="transmembrane region" description="Helical" evidence="7">
    <location>
        <begin position="306"/>
        <end position="327"/>
    </location>
</feature>
<feature type="transmembrane region" description="Helical" evidence="7">
    <location>
        <begin position="133"/>
        <end position="151"/>
    </location>
</feature>
<evidence type="ECO:0000256" key="3">
    <source>
        <dbReference type="ARBA" id="ARBA00022475"/>
    </source>
</evidence>
<evidence type="ECO:0000256" key="5">
    <source>
        <dbReference type="ARBA" id="ARBA00022989"/>
    </source>
</evidence>
<dbReference type="Proteomes" id="UP001500238">
    <property type="component" value="Unassembled WGS sequence"/>
</dbReference>
<feature type="transmembrane region" description="Helical" evidence="7">
    <location>
        <begin position="189"/>
        <end position="211"/>
    </location>
</feature>
<dbReference type="CDD" id="cd13127">
    <property type="entry name" value="MATE_tuaB_like"/>
    <property type="match status" value="1"/>
</dbReference>
<proteinExistence type="inferred from homology"/>
<evidence type="ECO:0000256" key="6">
    <source>
        <dbReference type="ARBA" id="ARBA00023136"/>
    </source>
</evidence>
<dbReference type="Pfam" id="PF13440">
    <property type="entry name" value="Polysacc_synt_3"/>
    <property type="match status" value="1"/>
</dbReference>
<organism evidence="8 9">
    <name type="scientific">Sphingomonas insulae</name>
    <dbReference type="NCBI Taxonomy" id="424800"/>
    <lineage>
        <taxon>Bacteria</taxon>
        <taxon>Pseudomonadati</taxon>
        <taxon>Pseudomonadota</taxon>
        <taxon>Alphaproteobacteria</taxon>
        <taxon>Sphingomonadales</taxon>
        <taxon>Sphingomonadaceae</taxon>
        <taxon>Sphingomonas</taxon>
    </lineage>
</organism>
<gene>
    <name evidence="8" type="ORF">GCM10009102_34560</name>
</gene>
<feature type="transmembrane region" description="Helical" evidence="7">
    <location>
        <begin position="252"/>
        <end position="271"/>
    </location>
</feature>
<accession>A0ABN1I0N9</accession>
<evidence type="ECO:0000256" key="4">
    <source>
        <dbReference type="ARBA" id="ARBA00022692"/>
    </source>
</evidence>
<dbReference type="EMBL" id="BAAAES010000026">
    <property type="protein sequence ID" value="GAA0679079.1"/>
    <property type="molecule type" value="Genomic_DNA"/>
</dbReference>
<feature type="transmembrane region" description="Helical" evidence="7">
    <location>
        <begin position="163"/>
        <end position="183"/>
    </location>
</feature>
<dbReference type="PANTHER" id="PTHR30250">
    <property type="entry name" value="PST FAMILY PREDICTED COLANIC ACID TRANSPORTER"/>
    <property type="match status" value="1"/>
</dbReference>
<comment type="similarity">
    <text evidence="2">Belongs to the polysaccharide synthase family.</text>
</comment>
<keyword evidence="9" id="KW-1185">Reference proteome</keyword>
<feature type="transmembrane region" description="Helical" evidence="7">
    <location>
        <begin position="397"/>
        <end position="416"/>
    </location>
</feature>